<dbReference type="Gene3D" id="2.130.10.10">
    <property type="entry name" value="YVTN repeat-like/Quinoprotein amine dehydrogenase"/>
    <property type="match status" value="1"/>
</dbReference>
<keyword evidence="4" id="KW-0677">Repeat</keyword>
<dbReference type="HAMAP" id="MF_03008">
    <property type="entry name" value="eIF3i"/>
    <property type="match status" value="1"/>
</dbReference>
<comment type="subunit">
    <text evidence="7">Component of the eukaryotic translation initiation factor 3 (eIF-3) complex.</text>
</comment>
<accession>A0A7S3F8R4</accession>
<dbReference type="SUPFAM" id="SSF50978">
    <property type="entry name" value="WD40 repeat-like"/>
    <property type="match status" value="1"/>
</dbReference>
<evidence type="ECO:0000256" key="4">
    <source>
        <dbReference type="ARBA" id="ARBA00022737"/>
    </source>
</evidence>
<dbReference type="EMBL" id="HBHY01004238">
    <property type="protein sequence ID" value="CAE0130071.1"/>
    <property type="molecule type" value="Transcribed_RNA"/>
</dbReference>
<feature type="repeat" description="WD" evidence="8">
    <location>
        <begin position="6"/>
        <end position="47"/>
    </location>
</feature>
<dbReference type="InterPro" id="IPR019775">
    <property type="entry name" value="WD40_repeat_CS"/>
</dbReference>
<dbReference type="PANTHER" id="PTHR19877:SF1">
    <property type="entry name" value="EUKARYOTIC TRANSLATION INITIATION FACTOR 3 SUBUNIT I"/>
    <property type="match status" value="1"/>
</dbReference>
<protein>
    <recommendedName>
        <fullName evidence="7">Eukaryotic translation initiation factor 3 subunit I</fullName>
        <shortName evidence="7">eIF3i</shortName>
    </recommendedName>
</protein>
<evidence type="ECO:0000256" key="5">
    <source>
        <dbReference type="ARBA" id="ARBA00022917"/>
    </source>
</evidence>
<keyword evidence="5 7" id="KW-0648">Protein biosynthesis</keyword>
<keyword evidence="1 7" id="KW-0963">Cytoplasm</keyword>
<name>A0A7S3F8R4_9VIRI</name>
<dbReference type="PRINTS" id="PR00320">
    <property type="entry name" value="GPROTEINBRPT"/>
</dbReference>
<dbReference type="GO" id="GO:0001732">
    <property type="term" value="P:formation of cytoplasmic translation initiation complex"/>
    <property type="evidence" value="ECO:0007669"/>
    <property type="project" value="UniProtKB-UniRule"/>
</dbReference>
<dbReference type="Pfam" id="PF24805">
    <property type="entry name" value="EIF3I"/>
    <property type="match status" value="1"/>
</dbReference>
<keyword evidence="2 7" id="KW-0396">Initiation factor</keyword>
<dbReference type="GO" id="GO:0016282">
    <property type="term" value="C:eukaryotic 43S preinitiation complex"/>
    <property type="evidence" value="ECO:0007669"/>
    <property type="project" value="UniProtKB-UniRule"/>
</dbReference>
<dbReference type="PROSITE" id="PS50082">
    <property type="entry name" value="WD_REPEATS_2"/>
    <property type="match status" value="4"/>
</dbReference>
<evidence type="ECO:0000256" key="1">
    <source>
        <dbReference type="ARBA" id="ARBA00022490"/>
    </source>
</evidence>
<comment type="subcellular location">
    <subcellularLocation>
        <location evidence="7">Cytoplasm</location>
    </subcellularLocation>
</comment>
<dbReference type="InterPro" id="IPR027525">
    <property type="entry name" value="eIF3i"/>
</dbReference>
<dbReference type="InterPro" id="IPR015943">
    <property type="entry name" value="WD40/YVTN_repeat-like_dom_sf"/>
</dbReference>
<evidence type="ECO:0000256" key="6">
    <source>
        <dbReference type="ARBA" id="ARBA00038394"/>
    </source>
</evidence>
<comment type="function">
    <text evidence="7">Component of the eukaryotic translation initiation factor 3 (eIF-3) complex, which is involved in protein synthesis of a specialized repertoire of mRNAs and, together with other initiation factors, stimulates binding of mRNA and methionyl-tRNAi to the 40S ribosome. The eIF-3 complex specifically targets and initiates translation of a subset of mRNAs involved in cell proliferation.</text>
</comment>
<dbReference type="SMART" id="SM00320">
    <property type="entry name" value="WD40"/>
    <property type="match status" value="6"/>
</dbReference>
<dbReference type="AlphaFoldDB" id="A0A7S3F8R4"/>
<dbReference type="GO" id="GO:0071541">
    <property type="term" value="C:eukaryotic translation initiation factor 3 complex, eIF3m"/>
    <property type="evidence" value="ECO:0007669"/>
    <property type="project" value="TreeGrafter"/>
</dbReference>
<proteinExistence type="inferred from homology"/>
<evidence type="ECO:0000256" key="8">
    <source>
        <dbReference type="PROSITE-ProRule" id="PRU00221"/>
    </source>
</evidence>
<dbReference type="PANTHER" id="PTHR19877">
    <property type="entry name" value="EUKARYOTIC TRANSLATION INITIATION FACTOR 3 SUBUNIT I"/>
    <property type="match status" value="1"/>
</dbReference>
<dbReference type="PROSITE" id="PS50294">
    <property type="entry name" value="WD_REPEATS_REGION"/>
    <property type="match status" value="2"/>
</dbReference>
<evidence type="ECO:0000256" key="7">
    <source>
        <dbReference type="HAMAP-Rule" id="MF_03008"/>
    </source>
</evidence>
<evidence type="ECO:0000313" key="9">
    <source>
        <dbReference type="EMBL" id="CAE0130071.1"/>
    </source>
</evidence>
<feature type="repeat" description="WD" evidence="8">
    <location>
        <begin position="47"/>
        <end position="81"/>
    </location>
</feature>
<keyword evidence="3 8" id="KW-0853">WD repeat</keyword>
<feature type="repeat" description="WD" evidence="8">
    <location>
        <begin position="189"/>
        <end position="230"/>
    </location>
</feature>
<dbReference type="InterPro" id="IPR036322">
    <property type="entry name" value="WD40_repeat_dom_sf"/>
</dbReference>
<dbReference type="InterPro" id="IPR001680">
    <property type="entry name" value="WD40_rpt"/>
</dbReference>
<feature type="repeat" description="WD" evidence="8">
    <location>
        <begin position="286"/>
        <end position="316"/>
    </location>
</feature>
<dbReference type="GO" id="GO:0003743">
    <property type="term" value="F:translation initiation factor activity"/>
    <property type="evidence" value="ECO:0007669"/>
    <property type="project" value="UniProtKB-UniRule"/>
</dbReference>
<reference evidence="9" key="1">
    <citation type="submission" date="2021-01" db="EMBL/GenBank/DDBJ databases">
        <authorList>
            <person name="Corre E."/>
            <person name="Pelletier E."/>
            <person name="Niang G."/>
            <person name="Scheremetjew M."/>
            <person name="Finn R."/>
            <person name="Kale V."/>
            <person name="Holt S."/>
            <person name="Cochrane G."/>
            <person name="Meng A."/>
            <person name="Brown T."/>
            <person name="Cohen L."/>
        </authorList>
    </citation>
    <scope>NUCLEOTIDE SEQUENCE</scope>
    <source>
        <strain evidence="9">RCC927</strain>
    </source>
</reference>
<dbReference type="InterPro" id="IPR020472">
    <property type="entry name" value="WD40_PAC1"/>
</dbReference>
<evidence type="ECO:0000256" key="2">
    <source>
        <dbReference type="ARBA" id="ARBA00022540"/>
    </source>
</evidence>
<organism evidence="9">
    <name type="scientific">Prasinoderma singulare</name>
    <dbReference type="NCBI Taxonomy" id="676789"/>
    <lineage>
        <taxon>Eukaryota</taxon>
        <taxon>Viridiplantae</taxon>
        <taxon>Prasinodermophyta</taxon>
        <taxon>Prasinodermophyceae</taxon>
        <taxon>Prasinodermales</taxon>
        <taxon>Prasinodermaceae</taxon>
        <taxon>Prasinoderma</taxon>
    </lineage>
</organism>
<dbReference type="GO" id="GO:0033290">
    <property type="term" value="C:eukaryotic 48S preinitiation complex"/>
    <property type="evidence" value="ECO:0007669"/>
    <property type="project" value="UniProtKB-UniRule"/>
</dbReference>
<comment type="similarity">
    <text evidence="6">Belongs to the WD repeat STRAP family.</text>
</comment>
<evidence type="ECO:0000256" key="3">
    <source>
        <dbReference type="ARBA" id="ARBA00022574"/>
    </source>
</evidence>
<sequence length="357" mass="40519">MRPLLLSSHSRPITQVKYNREGDILITTAKDHYPGVWYSDDGRRIGTLEHNGTVWSCDINQDSTRIVTASADCKVKIWDLDKEPGKEIFTFECFNTPCRYIEYACGDKQALLTTDPFMQQSSAIHILNFTDDVADQHTQAEPAVSVEGKLEGRISRATWGDCNETFVTCGEDGYLRTWDTEKMEIIKEVKAHGKHIGDLRWSHDKTHFITASIDKTAKLWDARTLTHLKTYENSAPVNSAAISPLMEHIMLGGGQDASQVTTTSHKSGKFESKFYHKIFEEEFGRVAGHFGPINTMCFHPNGRSFTTGGEDGYVRIHHFDPDYFNTDSWFGTTKLRKMYEDKYGERADWHKGEKAAA</sequence>
<gene>
    <name evidence="9" type="ORF">PSIN1315_LOCUS2798</name>
</gene>
<comment type="similarity">
    <text evidence="7">Belongs to the eIF-3 subunit I family.</text>
</comment>
<dbReference type="PROSITE" id="PS00678">
    <property type="entry name" value="WD_REPEATS_1"/>
    <property type="match status" value="1"/>
</dbReference>
<dbReference type="GO" id="GO:0003723">
    <property type="term" value="F:RNA binding"/>
    <property type="evidence" value="ECO:0007669"/>
    <property type="project" value="TreeGrafter"/>
</dbReference>